<dbReference type="SMART" id="SM00028">
    <property type="entry name" value="TPR"/>
    <property type="match status" value="2"/>
</dbReference>
<keyword evidence="1" id="KW-0802">TPR repeat</keyword>
<evidence type="ECO:0000313" key="4">
    <source>
        <dbReference type="Proteomes" id="UP000309215"/>
    </source>
</evidence>
<dbReference type="RefSeq" id="WP_136933050.1">
    <property type="nucleotide sequence ID" value="NZ_SSMQ01000043.1"/>
</dbReference>
<feature type="repeat" description="TPR" evidence="1">
    <location>
        <begin position="408"/>
        <end position="441"/>
    </location>
</feature>
<dbReference type="Gene3D" id="1.25.40.10">
    <property type="entry name" value="Tetratricopeptide repeat domain"/>
    <property type="match status" value="1"/>
</dbReference>
<dbReference type="OrthoDB" id="5505059at2"/>
<evidence type="ECO:0000256" key="1">
    <source>
        <dbReference type="PROSITE-ProRule" id="PRU00339"/>
    </source>
</evidence>
<gene>
    <name evidence="3" type="ORF">E8A74_32725</name>
</gene>
<keyword evidence="4" id="KW-1185">Reference proteome</keyword>
<feature type="region of interest" description="Disordered" evidence="2">
    <location>
        <begin position="429"/>
        <end position="460"/>
    </location>
</feature>
<reference evidence="3 4" key="1">
    <citation type="submission" date="2019-04" db="EMBL/GenBank/DDBJ databases">
        <authorList>
            <person name="Li Y."/>
            <person name="Wang J."/>
        </authorList>
    </citation>
    <scope>NUCLEOTIDE SEQUENCE [LARGE SCALE GENOMIC DNA]</scope>
    <source>
        <strain evidence="3 4">DSM 14668</strain>
    </source>
</reference>
<evidence type="ECO:0000256" key="2">
    <source>
        <dbReference type="SAM" id="MobiDB-lite"/>
    </source>
</evidence>
<dbReference type="SUPFAM" id="SSF48452">
    <property type="entry name" value="TPR-like"/>
    <property type="match status" value="1"/>
</dbReference>
<evidence type="ECO:0008006" key="5">
    <source>
        <dbReference type="Google" id="ProtNLM"/>
    </source>
</evidence>
<sequence>MRRFPEEGRFDVRGNPDDVASARHVLWKYTRLWYRNIEPGLSKKRAYWLLGSDRQAGGQVYIHPRGEAYAWAEDLAIEAVARRVQALASPYTVPVLQVGPGIVFAAPPPACPRPSLPIEAAAACALQACDVVARLHEQGCGRLGFGPSHLRLVEQSGDLQVRWLVPGVADLDLLEALETTDDCEAEAMHPRWGLNVDPIQHDLWQLAFFFFSLLAMDTRAQAALEPDRREALRTLTQIRDGGPEAGGIQDAAAMAGLFTVLARLPRAGVEPLPVVRVLPRLYPDWDEVIVEGEAMLEEARLQRERDSHRDWVVYVKLPLAAAYHQRASRAWARGDVGAALGDVDRALALDDHAPYHTTRAVLLDMLDRRTEARAAIATAFKVDARQENTQPPWGEQDTDNNAKNVERARAHLTRGILALRERSLDAAEEDLRRAEELDPTPASARARAAVRRARERTQPG</sequence>
<dbReference type="AlphaFoldDB" id="A0A4U1J2R2"/>
<accession>A0A4U1J2R2</accession>
<name>A0A4U1J2R2_9BACT</name>
<dbReference type="InterPro" id="IPR019734">
    <property type="entry name" value="TPR_rpt"/>
</dbReference>
<dbReference type="InterPro" id="IPR011990">
    <property type="entry name" value="TPR-like_helical_dom_sf"/>
</dbReference>
<evidence type="ECO:0000313" key="3">
    <source>
        <dbReference type="EMBL" id="TKD00910.1"/>
    </source>
</evidence>
<dbReference type="Proteomes" id="UP000309215">
    <property type="component" value="Unassembled WGS sequence"/>
</dbReference>
<dbReference type="PROSITE" id="PS50005">
    <property type="entry name" value="TPR"/>
    <property type="match status" value="1"/>
</dbReference>
<organism evidence="3 4">
    <name type="scientific">Polyangium fumosum</name>
    <dbReference type="NCBI Taxonomy" id="889272"/>
    <lineage>
        <taxon>Bacteria</taxon>
        <taxon>Pseudomonadati</taxon>
        <taxon>Myxococcota</taxon>
        <taxon>Polyangia</taxon>
        <taxon>Polyangiales</taxon>
        <taxon>Polyangiaceae</taxon>
        <taxon>Polyangium</taxon>
    </lineage>
</organism>
<proteinExistence type="predicted"/>
<comment type="caution">
    <text evidence="3">The sequence shown here is derived from an EMBL/GenBank/DDBJ whole genome shotgun (WGS) entry which is preliminary data.</text>
</comment>
<dbReference type="EMBL" id="SSMQ01000043">
    <property type="protein sequence ID" value="TKD00910.1"/>
    <property type="molecule type" value="Genomic_DNA"/>
</dbReference>
<protein>
    <recommendedName>
        <fullName evidence="5">Tetratricopeptide repeat protein</fullName>
    </recommendedName>
</protein>